<feature type="transmembrane region" description="Helical" evidence="1">
    <location>
        <begin position="104"/>
        <end position="120"/>
    </location>
</feature>
<dbReference type="InterPro" id="IPR017196">
    <property type="entry name" value="ECF_substrate-spec_UCP037395"/>
</dbReference>
<dbReference type="EMBL" id="BAABBV010000001">
    <property type="protein sequence ID" value="GAA4154128.1"/>
    <property type="molecule type" value="Genomic_DNA"/>
</dbReference>
<keyword evidence="1" id="KW-1133">Transmembrane helix</keyword>
<evidence type="ECO:0000313" key="2">
    <source>
        <dbReference type="EMBL" id="GAA4154128.1"/>
    </source>
</evidence>
<sequence length="265" mass="27077">MTANAQLAGIRSASRPRLDWRGLALIAGSIVAAAGFAWPFVAPALPQDAQRAVPYLALALVPAIVAVLALALDRQFASAKAVALLGVLGAIGAAARVLGDTVGGIEPVFIVLILAGRALGARFGFLLGLIVVAASAVITGGIGPWLPFQLFACAWVGAGAGLLPRVRAGRASKGVEVVMLAAYGAIASWLVGALLNLWFWPFAIASGSSISYTADAGMLANLKAFVLYSLATSTLTWDTVRAITTVVGIALVGRPVLAALRRAKL</sequence>
<dbReference type="Proteomes" id="UP001415169">
    <property type="component" value="Unassembled WGS sequence"/>
</dbReference>
<reference evidence="2" key="2">
    <citation type="submission" date="2023-12" db="EMBL/GenBank/DDBJ databases">
        <authorList>
            <person name="Sun Q."/>
            <person name="Inoue M."/>
        </authorList>
    </citation>
    <scope>NUCLEOTIDE SEQUENCE</scope>
    <source>
        <strain evidence="2">JCM 17590</strain>
    </source>
</reference>
<accession>A0ABP7ZD40</accession>
<evidence type="ECO:0000256" key="1">
    <source>
        <dbReference type="SAM" id="Phobius"/>
    </source>
</evidence>
<name>A0ABP7ZD40_9MICO</name>
<evidence type="ECO:0000313" key="3">
    <source>
        <dbReference type="Proteomes" id="UP001415169"/>
    </source>
</evidence>
<dbReference type="PIRSF" id="PIRSF037395">
    <property type="entry name" value="UCP037395_ABCper"/>
    <property type="match status" value="1"/>
</dbReference>
<keyword evidence="1" id="KW-0472">Membrane</keyword>
<dbReference type="Gene3D" id="1.10.1760.20">
    <property type="match status" value="1"/>
</dbReference>
<gene>
    <name evidence="2" type="ORF">GCM10022286_01290</name>
</gene>
<comment type="caution">
    <text evidence="2">The sequence shown here is derived from an EMBL/GenBank/DDBJ whole genome shotgun (WGS) entry which is preliminary data.</text>
</comment>
<feature type="transmembrane region" description="Helical" evidence="1">
    <location>
        <begin position="125"/>
        <end position="142"/>
    </location>
</feature>
<feature type="transmembrane region" description="Helical" evidence="1">
    <location>
        <begin position="148"/>
        <end position="166"/>
    </location>
</feature>
<feature type="transmembrane region" description="Helical" evidence="1">
    <location>
        <begin position="79"/>
        <end position="98"/>
    </location>
</feature>
<dbReference type="RefSeq" id="WP_344789807.1">
    <property type="nucleotide sequence ID" value="NZ_BAABBV010000001.1"/>
</dbReference>
<reference evidence="2" key="1">
    <citation type="journal article" date="2014" name="Int. J. Syst. Evol. Microbiol.">
        <title>Complete genome of a new Firmicutes species belonging to the dominant human colonic microbiota ('Ruminococcus bicirculans') reveals two chromosomes and a selective capacity to utilize plant glucans.</title>
        <authorList>
            <consortium name="NISC Comparative Sequencing Program"/>
            <person name="Wegmann U."/>
            <person name="Louis P."/>
            <person name="Goesmann A."/>
            <person name="Henrissat B."/>
            <person name="Duncan S.H."/>
            <person name="Flint H.J."/>
        </authorList>
    </citation>
    <scope>NUCLEOTIDE SEQUENCE</scope>
    <source>
        <strain evidence="2">JCM 17590</strain>
    </source>
</reference>
<keyword evidence="3" id="KW-1185">Reference proteome</keyword>
<proteinExistence type="predicted"/>
<feature type="transmembrane region" description="Helical" evidence="1">
    <location>
        <begin position="53"/>
        <end position="72"/>
    </location>
</feature>
<organism evidence="2 3">
    <name type="scientific">Gryllotalpicola daejeonensis</name>
    <dbReference type="NCBI Taxonomy" id="993087"/>
    <lineage>
        <taxon>Bacteria</taxon>
        <taxon>Bacillati</taxon>
        <taxon>Actinomycetota</taxon>
        <taxon>Actinomycetes</taxon>
        <taxon>Micrococcales</taxon>
        <taxon>Microbacteriaceae</taxon>
        <taxon>Gryllotalpicola</taxon>
    </lineage>
</organism>
<feature type="transmembrane region" description="Helical" evidence="1">
    <location>
        <begin position="20"/>
        <end position="41"/>
    </location>
</feature>
<feature type="transmembrane region" description="Helical" evidence="1">
    <location>
        <begin position="240"/>
        <end position="260"/>
    </location>
</feature>
<feature type="transmembrane region" description="Helical" evidence="1">
    <location>
        <begin position="178"/>
        <end position="199"/>
    </location>
</feature>
<keyword evidence="1" id="KW-0812">Transmembrane</keyword>
<protein>
    <submittedName>
        <fullName evidence="2">ECF transporter S component</fullName>
    </submittedName>
</protein>